<keyword evidence="14" id="KW-0732">Signal</keyword>
<dbReference type="Gene3D" id="1.25.50.20">
    <property type="match status" value="1"/>
</dbReference>
<protein>
    <recommendedName>
        <fullName evidence="13">Aminopeptidase</fullName>
        <ecNumber evidence="13">3.4.11.-</ecNumber>
    </recommendedName>
</protein>
<keyword evidence="6 13" id="KW-0378">Hydrolase</keyword>
<dbReference type="GO" id="GO:0042277">
    <property type="term" value="F:peptide binding"/>
    <property type="evidence" value="ECO:0007669"/>
    <property type="project" value="TreeGrafter"/>
</dbReference>
<feature type="binding site" evidence="11">
    <location>
        <position position="359"/>
    </location>
    <ligand>
        <name>Zn(2+)</name>
        <dbReference type="ChEBI" id="CHEBI:29105"/>
        <note>catalytic</note>
    </ligand>
</feature>
<evidence type="ECO:0000259" key="15">
    <source>
        <dbReference type="Pfam" id="PF01433"/>
    </source>
</evidence>
<evidence type="ECO:0000256" key="9">
    <source>
        <dbReference type="ARBA" id="ARBA00023288"/>
    </source>
</evidence>
<evidence type="ECO:0000259" key="17">
    <source>
        <dbReference type="Pfam" id="PF17900"/>
    </source>
</evidence>
<evidence type="ECO:0000256" key="11">
    <source>
        <dbReference type="PIRSR" id="PIRSR634016-3"/>
    </source>
</evidence>
<evidence type="ECO:0000256" key="6">
    <source>
        <dbReference type="ARBA" id="ARBA00022801"/>
    </source>
</evidence>
<dbReference type="InterPro" id="IPR045357">
    <property type="entry name" value="Aminopeptidase_N-like_N"/>
</dbReference>
<dbReference type="GO" id="GO:0070006">
    <property type="term" value="F:metalloaminopeptidase activity"/>
    <property type="evidence" value="ECO:0007669"/>
    <property type="project" value="TreeGrafter"/>
</dbReference>
<evidence type="ECO:0000256" key="2">
    <source>
        <dbReference type="ARBA" id="ARBA00010136"/>
    </source>
</evidence>
<dbReference type="InterPro" id="IPR050344">
    <property type="entry name" value="Peptidase_M1_aminopeptidases"/>
</dbReference>
<dbReference type="RefSeq" id="XP_026484283.2">
    <property type="nucleotide sequence ID" value="XM_026628498.2"/>
</dbReference>
<feature type="chain" id="PRO_5044666651" description="Aminopeptidase" evidence="14">
    <location>
        <begin position="21"/>
        <end position="931"/>
    </location>
</feature>
<evidence type="ECO:0000256" key="3">
    <source>
        <dbReference type="ARBA" id="ARBA00022622"/>
    </source>
</evidence>
<proteinExistence type="inferred from homology"/>
<dbReference type="InterPro" id="IPR014782">
    <property type="entry name" value="Peptidase_M1_dom"/>
</dbReference>
<keyword evidence="3" id="KW-0472">Membrane</keyword>
<comment type="similarity">
    <text evidence="2 13">Belongs to the peptidase M1 family.</text>
</comment>
<keyword evidence="4 13" id="KW-0645">Protease</keyword>
<dbReference type="InterPro" id="IPR024571">
    <property type="entry name" value="ERAP1-like_C_dom"/>
</dbReference>
<dbReference type="OMA" id="FACKLGH"/>
<dbReference type="GO" id="GO:0043171">
    <property type="term" value="P:peptide catabolic process"/>
    <property type="evidence" value="ECO:0007669"/>
    <property type="project" value="TreeGrafter"/>
</dbReference>
<keyword evidence="18" id="KW-1185">Reference proteome</keyword>
<dbReference type="Gene3D" id="2.60.40.1730">
    <property type="entry name" value="tricorn interacting facor f3 domain"/>
    <property type="match status" value="1"/>
</dbReference>
<evidence type="ECO:0000256" key="1">
    <source>
        <dbReference type="ARBA" id="ARBA00004609"/>
    </source>
</evidence>
<keyword evidence="13" id="KW-0031">Aminopeptidase</keyword>
<keyword evidence="7 11" id="KW-0862">Zinc</keyword>
<reference evidence="19 20" key="1">
    <citation type="submission" date="2025-05" db="UniProtKB">
        <authorList>
            <consortium name="RefSeq"/>
        </authorList>
    </citation>
    <scope>IDENTIFICATION</scope>
    <source>
        <tissue evidence="19 20">Whole body</tissue>
    </source>
</reference>
<dbReference type="InterPro" id="IPR034016">
    <property type="entry name" value="M1_APN-typ"/>
</dbReference>
<evidence type="ECO:0000256" key="10">
    <source>
        <dbReference type="PIRSR" id="PIRSR634016-1"/>
    </source>
</evidence>
<evidence type="ECO:0000313" key="18">
    <source>
        <dbReference type="Proteomes" id="UP001652626"/>
    </source>
</evidence>
<dbReference type="Gene3D" id="1.10.390.10">
    <property type="entry name" value="Neutral Protease Domain 2"/>
    <property type="match status" value="1"/>
</dbReference>
<dbReference type="Gene3D" id="2.60.40.1910">
    <property type="match status" value="1"/>
</dbReference>
<keyword evidence="3" id="KW-0336">GPI-anchor</keyword>
<feature type="binding site" evidence="11">
    <location>
        <position position="336"/>
    </location>
    <ligand>
        <name>Zn(2+)</name>
        <dbReference type="ChEBI" id="CHEBI:29105"/>
        <note>catalytic</note>
    </ligand>
</feature>
<accession>A0A8B8HHI3</accession>
<dbReference type="RefSeq" id="XP_026484281.2">
    <property type="nucleotide sequence ID" value="XM_026628496.2"/>
</dbReference>
<feature type="binding site" evidence="11">
    <location>
        <position position="340"/>
    </location>
    <ligand>
        <name>Zn(2+)</name>
        <dbReference type="ChEBI" id="CHEBI:29105"/>
        <note>catalytic</note>
    </ligand>
</feature>
<feature type="domain" description="Aminopeptidase N-like N-terminal" evidence="17">
    <location>
        <begin position="31"/>
        <end position="225"/>
    </location>
</feature>
<evidence type="ECO:0000256" key="14">
    <source>
        <dbReference type="SAM" id="SignalP"/>
    </source>
</evidence>
<dbReference type="SUPFAM" id="SSF55486">
    <property type="entry name" value="Metalloproteases ('zincins'), catalytic domain"/>
    <property type="match status" value="1"/>
</dbReference>
<dbReference type="AlphaFoldDB" id="A0A8B8HHI3"/>
<dbReference type="InterPro" id="IPR027268">
    <property type="entry name" value="Peptidase_M4/M1_CTD_sf"/>
</dbReference>
<dbReference type="EC" id="3.4.11.-" evidence="13"/>
<dbReference type="GO" id="GO:0098552">
    <property type="term" value="C:side of membrane"/>
    <property type="evidence" value="ECO:0007669"/>
    <property type="project" value="UniProtKB-KW"/>
</dbReference>
<dbReference type="Pfam" id="PF17900">
    <property type="entry name" value="Peptidase_M1_N"/>
    <property type="match status" value="1"/>
</dbReference>
<evidence type="ECO:0000313" key="20">
    <source>
        <dbReference type="RefSeq" id="XP_026484282.2"/>
    </source>
</evidence>
<dbReference type="GO" id="GO:0008270">
    <property type="term" value="F:zinc ion binding"/>
    <property type="evidence" value="ECO:0007669"/>
    <property type="project" value="UniProtKB-UniRule"/>
</dbReference>
<keyword evidence="3" id="KW-0325">Glycoprotein</keyword>
<evidence type="ECO:0000256" key="12">
    <source>
        <dbReference type="PIRSR" id="PIRSR634016-4"/>
    </source>
</evidence>
<dbReference type="GO" id="GO:0005615">
    <property type="term" value="C:extracellular space"/>
    <property type="evidence" value="ECO:0007669"/>
    <property type="project" value="TreeGrafter"/>
</dbReference>
<dbReference type="PANTHER" id="PTHR11533">
    <property type="entry name" value="PROTEASE M1 ZINC METALLOPROTEASE"/>
    <property type="match status" value="1"/>
</dbReference>
<feature type="signal peptide" evidence="14">
    <location>
        <begin position="1"/>
        <end position="20"/>
    </location>
</feature>
<evidence type="ECO:0000256" key="4">
    <source>
        <dbReference type="ARBA" id="ARBA00022670"/>
    </source>
</evidence>
<evidence type="ECO:0000256" key="8">
    <source>
        <dbReference type="ARBA" id="ARBA00023049"/>
    </source>
</evidence>
<feature type="domain" description="Peptidase M1 membrane alanine aminopeptidase" evidence="15">
    <location>
        <begin position="260"/>
        <end position="492"/>
    </location>
</feature>
<sequence>MLRQIILLAFMCAGIKSVYSDTNYRLNTTIVPSTYTISITPYFDTGDKSAFTFDGEVTITFVPGSNINKIKLHSEDLTFSASNISLTSGSNTVSLHADNPLQFEDNYTFAHINLQNEISSGVEYVLKITYQGTIRSDLNGFYKNYYIENGVKKWLGATQMEPTHARKVFPCFDEPELKAEFTLIIDRPQNYKPTLTNTKLQSAVTLSNGYVRETFYPTPKMSTYLVAFLVSEFEAGASITVGSNEFGVYSRPDAKNQSEYAFDFGQRVVKALGDFYGIDYYTTSSNLKLDHVALPDFRAGAMENWGLVKYREALLLYLPEESTPYFKYRIAQIIAHETAHMWFGNLVTCHWWSNTWLNEGFANYFQDYITSMIEPDVGSGDMLVIGSVYSAYDADSTPDSPAITNNNVNSPAEISGHFGTITYQKAGSVIRMMHHLIGDEAFKFGLNAYLSGNKFQSGYPEKLYSSLTEGVNNFNSMSNYSGFDITSVMSSWITQAGHPILNVEVNHDDSSITLTQKRFYIDPSHSSDEIYKIPITYTLDIDFNFGNTKPAFIMDSKTYVLPIKEIKENHSWPIFNIQETGLYRVNYDSHTWSHISEHLKGSKREEIHYINRAKIVNDLFALLFADEVQFELLNNVLHFLENETEYAVWSAAIRGLKKLRNHYIGSDTLALVDEFALHLMENIINHLGYEVRTTDDFVTTRNRMQVLEFACQLGHKGCIDNARAMFQDFKNNGKWIDPSLRPVAYCTGLRLGDGDDYDFLWNRMTKNNVANEIWIIGDVLGCTSDETKLNSYLVSMLVENSPIKTQDLTVPLSSVLSNYSHVHVVLEGLQSNISLWKSIYPSLDSVLSTVASALHTQEDFNKYDTWLSSCSECGEKAVASAKAALIKAKAVTTWADNHRSYIWSSLRSDAGKLSAPIMVLVLSVITLTNIF</sequence>
<comment type="subcellular location">
    <subcellularLocation>
        <location evidence="1">Cell membrane</location>
        <topology evidence="1">Lipid-anchor</topology>
        <topology evidence="1">GPI-anchor</topology>
    </subcellularLocation>
</comment>
<evidence type="ECO:0000256" key="13">
    <source>
        <dbReference type="RuleBase" id="RU364040"/>
    </source>
</evidence>
<dbReference type="GO" id="GO:0005886">
    <property type="term" value="C:plasma membrane"/>
    <property type="evidence" value="ECO:0007669"/>
    <property type="project" value="UniProtKB-SubCell"/>
</dbReference>
<keyword evidence="8 13" id="KW-0482">Metalloprotease</keyword>
<dbReference type="GO" id="GO:0006508">
    <property type="term" value="P:proteolysis"/>
    <property type="evidence" value="ECO:0007669"/>
    <property type="project" value="UniProtKB-KW"/>
</dbReference>
<evidence type="ECO:0000313" key="19">
    <source>
        <dbReference type="RefSeq" id="XP_026484281.2"/>
    </source>
</evidence>
<gene>
    <name evidence="19 20 21" type="primary">LOC113392202</name>
</gene>
<dbReference type="Proteomes" id="UP001652626">
    <property type="component" value="Chromosome 7"/>
</dbReference>
<dbReference type="Pfam" id="PF01433">
    <property type="entry name" value="Peptidase_M1"/>
    <property type="match status" value="1"/>
</dbReference>
<evidence type="ECO:0000256" key="7">
    <source>
        <dbReference type="ARBA" id="ARBA00022833"/>
    </source>
</evidence>
<dbReference type="InterPro" id="IPR001930">
    <property type="entry name" value="Peptidase_M1"/>
</dbReference>
<comment type="cofactor">
    <cofactor evidence="11 13">
        <name>Zn(2+)</name>
        <dbReference type="ChEBI" id="CHEBI:29105"/>
    </cofactor>
    <text evidence="11 13">Binds 1 zinc ion per subunit.</text>
</comment>
<keyword evidence="9" id="KW-0449">Lipoprotein</keyword>
<dbReference type="PRINTS" id="PR00756">
    <property type="entry name" value="ALADIPTASE"/>
</dbReference>
<feature type="site" description="Transition state stabilizer" evidence="12">
    <location>
        <position position="423"/>
    </location>
</feature>
<dbReference type="PANTHER" id="PTHR11533:SF301">
    <property type="entry name" value="AMINOPEPTIDASE"/>
    <property type="match status" value="1"/>
</dbReference>
<organism evidence="18 20">
    <name type="scientific">Vanessa tameamea</name>
    <name type="common">Kamehameha butterfly</name>
    <dbReference type="NCBI Taxonomy" id="334116"/>
    <lineage>
        <taxon>Eukaryota</taxon>
        <taxon>Metazoa</taxon>
        <taxon>Ecdysozoa</taxon>
        <taxon>Arthropoda</taxon>
        <taxon>Hexapoda</taxon>
        <taxon>Insecta</taxon>
        <taxon>Pterygota</taxon>
        <taxon>Neoptera</taxon>
        <taxon>Endopterygota</taxon>
        <taxon>Lepidoptera</taxon>
        <taxon>Glossata</taxon>
        <taxon>Ditrysia</taxon>
        <taxon>Papilionoidea</taxon>
        <taxon>Nymphalidae</taxon>
        <taxon>Nymphalinae</taxon>
        <taxon>Vanessa</taxon>
    </lineage>
</organism>
<feature type="domain" description="ERAP1-like C-terminal" evidence="16">
    <location>
        <begin position="572"/>
        <end position="869"/>
    </location>
</feature>
<dbReference type="GO" id="GO:0005737">
    <property type="term" value="C:cytoplasm"/>
    <property type="evidence" value="ECO:0007669"/>
    <property type="project" value="TreeGrafter"/>
</dbReference>
<dbReference type="OrthoDB" id="10031169at2759"/>
<dbReference type="CDD" id="cd09601">
    <property type="entry name" value="M1_APN-Q_like"/>
    <property type="match status" value="1"/>
</dbReference>
<evidence type="ECO:0000256" key="5">
    <source>
        <dbReference type="ARBA" id="ARBA00022723"/>
    </source>
</evidence>
<dbReference type="RefSeq" id="XP_026484282.2">
    <property type="nucleotide sequence ID" value="XM_026628497.2"/>
</dbReference>
<evidence type="ECO:0000313" key="21">
    <source>
        <dbReference type="RefSeq" id="XP_026484283.2"/>
    </source>
</evidence>
<evidence type="ECO:0000259" key="16">
    <source>
        <dbReference type="Pfam" id="PF11838"/>
    </source>
</evidence>
<dbReference type="Pfam" id="PF11838">
    <property type="entry name" value="ERAP1_C"/>
    <property type="match status" value="1"/>
</dbReference>
<dbReference type="GeneID" id="113392202"/>
<name>A0A8B8HHI3_VANTA</name>
<dbReference type="InterPro" id="IPR042097">
    <property type="entry name" value="Aminopeptidase_N-like_N_sf"/>
</dbReference>
<feature type="active site" description="Proton acceptor" evidence="10">
    <location>
        <position position="337"/>
    </location>
</feature>
<dbReference type="SUPFAM" id="SSF63737">
    <property type="entry name" value="Leukotriene A4 hydrolase N-terminal domain"/>
    <property type="match status" value="1"/>
</dbReference>
<keyword evidence="5 11" id="KW-0479">Metal-binding</keyword>